<evidence type="ECO:0000313" key="2">
    <source>
        <dbReference type="Proteomes" id="UP000219338"/>
    </source>
</evidence>
<proteinExistence type="predicted"/>
<evidence type="ECO:0000313" key="1">
    <source>
        <dbReference type="EMBL" id="SJL01305.1"/>
    </source>
</evidence>
<protein>
    <submittedName>
        <fullName evidence="1">Uncharacterized protein</fullName>
    </submittedName>
</protein>
<sequence length="161" mass="18704">MYQEGGEKSDGEAPERVWAMLNPVAMQMKEMQLETRHDALEDKIDRHNYHKNTRLGETLERQLKIATEERDIQIQEFIKIDSTLEKDLRADWIKKVKGWNEDHSKPSPYLTVSASCKILEADVKLNLCWEELEEIMQGKKTVKSQSLTVFLTTGLELENAQ</sequence>
<dbReference type="AlphaFoldDB" id="A0A284QY15"/>
<accession>A0A284QY15</accession>
<dbReference type="InterPro" id="IPR040521">
    <property type="entry name" value="KDZ"/>
</dbReference>
<name>A0A284QY15_ARMOS</name>
<dbReference type="STRING" id="47428.A0A284QY15"/>
<reference evidence="2" key="1">
    <citation type="journal article" date="2017" name="Nat. Ecol. Evol.">
        <title>Genome expansion and lineage-specific genetic innovations in the forest pathogenic fungi Armillaria.</title>
        <authorList>
            <person name="Sipos G."/>
            <person name="Prasanna A.N."/>
            <person name="Walter M.C."/>
            <person name="O'Connor E."/>
            <person name="Balint B."/>
            <person name="Krizsan K."/>
            <person name="Kiss B."/>
            <person name="Hess J."/>
            <person name="Varga T."/>
            <person name="Slot J."/>
            <person name="Riley R."/>
            <person name="Boka B."/>
            <person name="Rigling D."/>
            <person name="Barry K."/>
            <person name="Lee J."/>
            <person name="Mihaltcheva S."/>
            <person name="LaButti K."/>
            <person name="Lipzen A."/>
            <person name="Waldron R."/>
            <person name="Moloney N.M."/>
            <person name="Sperisen C."/>
            <person name="Kredics L."/>
            <person name="Vagvoelgyi C."/>
            <person name="Patrignani A."/>
            <person name="Fitzpatrick D."/>
            <person name="Nagy I."/>
            <person name="Doyle S."/>
            <person name="Anderson J.B."/>
            <person name="Grigoriev I.V."/>
            <person name="Gueldener U."/>
            <person name="Muensterkoetter M."/>
            <person name="Nagy L.G."/>
        </authorList>
    </citation>
    <scope>NUCLEOTIDE SEQUENCE [LARGE SCALE GENOMIC DNA]</scope>
    <source>
        <strain evidence="2">C18/9</strain>
    </source>
</reference>
<dbReference type="OrthoDB" id="3257768at2759"/>
<gene>
    <name evidence="1" type="ORF">ARMOST_04625</name>
</gene>
<dbReference type="Pfam" id="PF18758">
    <property type="entry name" value="KDZ"/>
    <property type="match status" value="1"/>
</dbReference>
<dbReference type="Proteomes" id="UP000219338">
    <property type="component" value="Unassembled WGS sequence"/>
</dbReference>
<organism evidence="1 2">
    <name type="scientific">Armillaria ostoyae</name>
    <name type="common">Armillaria root rot fungus</name>
    <dbReference type="NCBI Taxonomy" id="47428"/>
    <lineage>
        <taxon>Eukaryota</taxon>
        <taxon>Fungi</taxon>
        <taxon>Dikarya</taxon>
        <taxon>Basidiomycota</taxon>
        <taxon>Agaricomycotina</taxon>
        <taxon>Agaricomycetes</taxon>
        <taxon>Agaricomycetidae</taxon>
        <taxon>Agaricales</taxon>
        <taxon>Marasmiineae</taxon>
        <taxon>Physalacriaceae</taxon>
        <taxon>Armillaria</taxon>
    </lineage>
</organism>
<dbReference type="OMA" id="SASCKIL"/>
<dbReference type="EMBL" id="FUEG01000003">
    <property type="protein sequence ID" value="SJL01305.1"/>
    <property type="molecule type" value="Genomic_DNA"/>
</dbReference>
<keyword evidence="2" id="KW-1185">Reference proteome</keyword>